<dbReference type="InterPro" id="IPR029045">
    <property type="entry name" value="ClpP/crotonase-like_dom_sf"/>
</dbReference>
<dbReference type="GO" id="GO:0006633">
    <property type="term" value="P:fatty acid biosynthetic process"/>
    <property type="evidence" value="ECO:0007669"/>
    <property type="project" value="UniProtKB-KW"/>
</dbReference>
<dbReference type="InterPro" id="IPR001095">
    <property type="entry name" value="Acetyl_CoA_COase_a_su"/>
</dbReference>
<evidence type="ECO:0000259" key="11">
    <source>
        <dbReference type="PROSITE" id="PS50989"/>
    </source>
</evidence>
<keyword evidence="4 10" id="KW-0547">Nucleotide-binding</keyword>
<evidence type="ECO:0000256" key="6">
    <source>
        <dbReference type="ARBA" id="ARBA00022840"/>
    </source>
</evidence>
<dbReference type="GO" id="GO:0016743">
    <property type="term" value="F:carboxyl- or carbamoyltransferase activity"/>
    <property type="evidence" value="ECO:0007669"/>
    <property type="project" value="UniProtKB-UniRule"/>
</dbReference>
<dbReference type="AlphaFoldDB" id="A0A9Q9FJC0"/>
<keyword evidence="5 10" id="KW-0276">Fatty acid metabolism</keyword>
<keyword evidence="7 10" id="KW-0443">Lipid metabolism</keyword>
<dbReference type="GO" id="GO:0009317">
    <property type="term" value="C:acetyl-CoA carboxylase complex"/>
    <property type="evidence" value="ECO:0007669"/>
    <property type="project" value="InterPro"/>
</dbReference>
<dbReference type="EMBL" id="CP071250">
    <property type="protein sequence ID" value="UUF09089.1"/>
    <property type="molecule type" value="Genomic_DNA"/>
</dbReference>
<dbReference type="PANTHER" id="PTHR42853">
    <property type="entry name" value="ACETYL-COENZYME A CARBOXYLASE CARBOXYL TRANSFERASE SUBUNIT ALPHA"/>
    <property type="match status" value="1"/>
</dbReference>
<evidence type="ECO:0000256" key="3">
    <source>
        <dbReference type="ARBA" id="ARBA00022679"/>
    </source>
</evidence>
<comment type="subunit">
    <text evidence="10">Acetyl-CoA carboxylase is a heterohexamer composed of biotin carboxyl carrier protein (AccB), biotin carboxylase (AccC) and two subunits each of ACCase subunit alpha (AccA) and ACCase subunit beta (AccD).</text>
</comment>
<comment type="subcellular location">
    <subcellularLocation>
        <location evidence="10">Cytoplasm</location>
    </subcellularLocation>
</comment>
<evidence type="ECO:0000256" key="7">
    <source>
        <dbReference type="ARBA" id="ARBA00023098"/>
    </source>
</evidence>
<keyword evidence="14" id="KW-1185">Reference proteome</keyword>
<evidence type="ECO:0000313" key="15">
    <source>
        <dbReference type="Proteomes" id="UP001058072"/>
    </source>
</evidence>
<keyword evidence="13" id="KW-0436">Ligase</keyword>
<dbReference type="EMBL" id="CP071249">
    <property type="protein sequence ID" value="UUF05458.1"/>
    <property type="molecule type" value="Genomic_DNA"/>
</dbReference>
<evidence type="ECO:0000256" key="9">
    <source>
        <dbReference type="ARBA" id="ARBA00049152"/>
    </source>
</evidence>
<evidence type="ECO:0000256" key="1">
    <source>
        <dbReference type="ARBA" id="ARBA00004956"/>
    </source>
</evidence>
<protein>
    <recommendedName>
        <fullName evidence="10">Acetyl-coenzyme A carboxylase carboxyl transferase subunit alpha</fullName>
        <shortName evidence="10">ACCase subunit alpha</shortName>
        <shortName evidence="10">Acetyl-CoA carboxylase carboxyltransferase subunit alpha</shortName>
        <ecNumber evidence="10">2.1.3.15</ecNumber>
    </recommendedName>
</protein>
<evidence type="ECO:0000256" key="8">
    <source>
        <dbReference type="ARBA" id="ARBA00023160"/>
    </source>
</evidence>
<keyword evidence="10" id="KW-0963">Cytoplasm</keyword>
<dbReference type="GO" id="GO:0005524">
    <property type="term" value="F:ATP binding"/>
    <property type="evidence" value="ECO:0007669"/>
    <property type="project" value="UniProtKB-KW"/>
</dbReference>
<feature type="domain" description="CoA carboxyltransferase C-terminal" evidence="11">
    <location>
        <begin position="27"/>
        <end position="280"/>
    </location>
</feature>
<dbReference type="Proteomes" id="UP001058016">
    <property type="component" value="Chromosome"/>
</dbReference>
<dbReference type="InterPro" id="IPR011763">
    <property type="entry name" value="COA_CT_C"/>
</dbReference>
<evidence type="ECO:0000256" key="2">
    <source>
        <dbReference type="ARBA" id="ARBA00022516"/>
    </source>
</evidence>
<dbReference type="Proteomes" id="UP001058072">
    <property type="component" value="Chromosome"/>
</dbReference>
<dbReference type="Gene3D" id="3.90.226.10">
    <property type="entry name" value="2-enoyl-CoA Hydratase, Chain A, domain 1"/>
    <property type="match status" value="1"/>
</dbReference>
<dbReference type="PROSITE" id="PS50989">
    <property type="entry name" value="COA_CT_CTER"/>
    <property type="match status" value="1"/>
</dbReference>
<dbReference type="RefSeq" id="WP_212724369.1">
    <property type="nucleotide sequence ID" value="NZ_CP071249.1"/>
</dbReference>
<dbReference type="NCBIfam" id="NF004344">
    <property type="entry name" value="PRK05724.1"/>
    <property type="match status" value="1"/>
</dbReference>
<keyword evidence="3 10" id="KW-0808">Transferase</keyword>
<comment type="similarity">
    <text evidence="10">Belongs to the AccA family.</text>
</comment>
<proteinExistence type="inferred from homology"/>
<evidence type="ECO:0000256" key="10">
    <source>
        <dbReference type="HAMAP-Rule" id="MF_00823"/>
    </source>
</evidence>
<dbReference type="PANTHER" id="PTHR42853:SF3">
    <property type="entry name" value="ACETYL-COENZYME A CARBOXYLASE CARBOXYL TRANSFERASE SUBUNIT ALPHA, CHLOROPLASTIC"/>
    <property type="match status" value="1"/>
</dbReference>
<dbReference type="Pfam" id="PF03255">
    <property type="entry name" value="ACCA"/>
    <property type="match status" value="1"/>
</dbReference>
<comment type="function">
    <text evidence="10">Component of the acetyl coenzyme A carboxylase (ACC) complex. First, biotin carboxylase catalyzes the carboxylation of biotin on its carrier protein (BCCP) and then the CO(2) group is transferred by the carboxyltransferase to acetyl-CoA to form malonyl-CoA.</text>
</comment>
<dbReference type="PRINTS" id="PR01069">
    <property type="entry name" value="ACCCTRFRASEA"/>
</dbReference>
<comment type="catalytic activity">
    <reaction evidence="9 10">
        <text>N(6)-carboxybiotinyl-L-lysyl-[protein] + acetyl-CoA = N(6)-biotinyl-L-lysyl-[protein] + malonyl-CoA</text>
        <dbReference type="Rhea" id="RHEA:54728"/>
        <dbReference type="Rhea" id="RHEA-COMP:10505"/>
        <dbReference type="Rhea" id="RHEA-COMP:10506"/>
        <dbReference type="ChEBI" id="CHEBI:57288"/>
        <dbReference type="ChEBI" id="CHEBI:57384"/>
        <dbReference type="ChEBI" id="CHEBI:83144"/>
        <dbReference type="ChEBI" id="CHEBI:83145"/>
        <dbReference type="EC" id="2.1.3.15"/>
    </reaction>
</comment>
<dbReference type="GO" id="GO:2001295">
    <property type="term" value="P:malonyl-CoA biosynthetic process"/>
    <property type="evidence" value="ECO:0007669"/>
    <property type="project" value="UniProtKB-UniRule"/>
</dbReference>
<dbReference type="NCBIfam" id="TIGR00513">
    <property type="entry name" value="accA"/>
    <property type="match status" value="1"/>
</dbReference>
<evidence type="ECO:0000313" key="13">
    <source>
        <dbReference type="EMBL" id="UUF09089.1"/>
    </source>
</evidence>
<organism evidence="13 15">
    <name type="scientific">Turicibacter bilis</name>
    <dbReference type="NCBI Taxonomy" id="2735723"/>
    <lineage>
        <taxon>Bacteria</taxon>
        <taxon>Bacillati</taxon>
        <taxon>Bacillota</taxon>
        <taxon>Erysipelotrichia</taxon>
        <taxon>Erysipelotrichales</taxon>
        <taxon>Turicibacteraceae</taxon>
        <taxon>Turicibacter</taxon>
    </lineage>
</organism>
<comment type="pathway">
    <text evidence="1 10">Lipid metabolism; malonyl-CoA biosynthesis; malonyl-CoA from acetyl-CoA: step 1/1.</text>
</comment>
<evidence type="ECO:0000256" key="5">
    <source>
        <dbReference type="ARBA" id="ARBA00022832"/>
    </source>
</evidence>
<keyword evidence="8 10" id="KW-0275">Fatty acid biosynthesis</keyword>
<gene>
    <name evidence="10" type="primary">accA</name>
    <name evidence="12" type="ORF">J0J69_10285</name>
    <name evidence="13" type="ORF">J0J70_03605</name>
</gene>
<keyword evidence="2 10" id="KW-0444">Lipid biosynthesis</keyword>
<keyword evidence="6 10" id="KW-0067">ATP-binding</keyword>
<evidence type="ECO:0000256" key="4">
    <source>
        <dbReference type="ARBA" id="ARBA00022741"/>
    </source>
</evidence>
<evidence type="ECO:0000313" key="14">
    <source>
        <dbReference type="Proteomes" id="UP001058016"/>
    </source>
</evidence>
<name>A0A9Q9FJC0_9FIRM</name>
<dbReference type="EC" id="2.1.3.15" evidence="10"/>
<reference evidence="13 14" key="1">
    <citation type="submission" date="2021-03" db="EMBL/GenBank/DDBJ databases">
        <title>Comparative Genomics and Metabolomics in the genus Turicibacter.</title>
        <authorList>
            <person name="Maki J."/>
            <person name="Looft T."/>
        </authorList>
    </citation>
    <scope>NUCLEOTIDE SEQUENCE</scope>
    <source>
        <strain evidence="13">ISU324</strain>
        <strain evidence="12 14">MMM721</strain>
    </source>
</reference>
<dbReference type="NCBIfam" id="NF041504">
    <property type="entry name" value="AccA_sub"/>
    <property type="match status" value="1"/>
</dbReference>
<dbReference type="GO" id="GO:0003989">
    <property type="term" value="F:acetyl-CoA carboxylase activity"/>
    <property type="evidence" value="ECO:0007669"/>
    <property type="project" value="InterPro"/>
</dbReference>
<dbReference type="SUPFAM" id="SSF52096">
    <property type="entry name" value="ClpP/crotonase"/>
    <property type="match status" value="1"/>
</dbReference>
<dbReference type="HAMAP" id="MF_00823">
    <property type="entry name" value="AcetylCoA_CT_alpha"/>
    <property type="match status" value="1"/>
</dbReference>
<evidence type="ECO:0000313" key="12">
    <source>
        <dbReference type="EMBL" id="UUF05458.1"/>
    </source>
</evidence>
<sequence length="312" mass="35400">MSILDLEAKIAEIQARLDEISIENHAEVEELQQQLRLYKTRAYENLTAWDHVTLARHPKRPKARDYIDYIFDSFIELHGDRLYRDDEAIIGGIAKLGNQVVTVIAHQKGNTTAENIKCNFGMPHPEGYRKALRLMKQAEKFNRPVITFIDTPGAYPGPEAEERGQGHAIAECLRDMSSLKVPTLSIVIGEGGSGGALALGVSDQIWMLQYAIYSILSPEGFASILYKDGSRAKEAAEVMKLTANHYLEMGIIERIIKEPIGGAHQFPQYVFDQLKPQLEEYLTQTQKLSTKQLLAKRYRKYRSIGEYDQFNR</sequence>
<accession>A0A9Q9FJC0</accession>